<proteinExistence type="predicted"/>
<organism evidence="3">
    <name type="scientific">Pyrenophora teres f. teres (strain 0-1)</name>
    <name type="common">Barley net blotch fungus</name>
    <name type="synonym">Drechslera teres f. teres</name>
    <dbReference type="NCBI Taxonomy" id="861557"/>
    <lineage>
        <taxon>Eukaryota</taxon>
        <taxon>Fungi</taxon>
        <taxon>Dikarya</taxon>
        <taxon>Ascomycota</taxon>
        <taxon>Pezizomycotina</taxon>
        <taxon>Dothideomycetes</taxon>
        <taxon>Pleosporomycetidae</taxon>
        <taxon>Pleosporales</taxon>
        <taxon>Pleosporineae</taxon>
        <taxon>Pleosporaceae</taxon>
        <taxon>Pyrenophora</taxon>
    </lineage>
</organism>
<dbReference type="OrthoDB" id="3943081at2759"/>
<feature type="domain" description="Retroviral polymerase SH3-like" evidence="1">
    <location>
        <begin position="17"/>
        <end position="68"/>
    </location>
</feature>
<protein>
    <recommendedName>
        <fullName evidence="1">Retroviral polymerase SH3-like domain-containing protein</fullName>
    </recommendedName>
</protein>
<dbReference type="InterPro" id="IPR057670">
    <property type="entry name" value="SH3_retrovirus"/>
</dbReference>
<evidence type="ECO:0000313" key="3">
    <source>
        <dbReference type="Proteomes" id="UP000001067"/>
    </source>
</evidence>
<dbReference type="HOGENOM" id="CLU_2928862_0_0_1"/>
<evidence type="ECO:0000313" key="2">
    <source>
        <dbReference type="EMBL" id="EFQ88067.1"/>
    </source>
</evidence>
<keyword evidence="3" id="KW-1185">Reference proteome</keyword>
<accession>E3S1T2</accession>
<name>E3S1T2_PYRTT</name>
<dbReference type="Proteomes" id="UP000001067">
    <property type="component" value="Unassembled WGS sequence"/>
</dbReference>
<evidence type="ECO:0000259" key="1">
    <source>
        <dbReference type="Pfam" id="PF25597"/>
    </source>
</evidence>
<dbReference type="AlphaFoldDB" id="E3S1T2"/>
<dbReference type="KEGG" id="pte:PTT_16206"/>
<reference evidence="2 3" key="1">
    <citation type="journal article" date="2010" name="Genome Biol.">
        <title>A first genome assembly of the barley fungal pathogen Pyrenophora teres f. teres.</title>
        <authorList>
            <person name="Ellwood S.R."/>
            <person name="Liu Z."/>
            <person name="Syme R.A."/>
            <person name="Lai Z."/>
            <person name="Hane J.K."/>
            <person name="Keiper F."/>
            <person name="Moffat C.S."/>
            <person name="Oliver R.P."/>
            <person name="Friesen T.L."/>
        </authorList>
    </citation>
    <scope>NUCLEOTIDE SEQUENCE [LARGE SCALE GENOMIC DNA]</scope>
    <source>
        <strain evidence="2 3">0-1</strain>
    </source>
</reference>
<sequence length="70" mass="8207">MVHARQPDLSYVRIIGSRAYVLIKNRRDRPARAKLQERALMGWLVGMEATNIYKIWIPQSNRVITSRDLL</sequence>
<gene>
    <name evidence="2" type="ORF">PTT_16206</name>
</gene>
<dbReference type="Pfam" id="PF25597">
    <property type="entry name" value="SH3_retrovirus"/>
    <property type="match status" value="1"/>
</dbReference>
<dbReference type="EMBL" id="GL536624">
    <property type="protein sequence ID" value="EFQ88067.1"/>
    <property type="molecule type" value="Genomic_DNA"/>
</dbReference>